<organism evidence="2 3">
    <name type="scientific">Mycena pura</name>
    <dbReference type="NCBI Taxonomy" id="153505"/>
    <lineage>
        <taxon>Eukaryota</taxon>
        <taxon>Fungi</taxon>
        <taxon>Dikarya</taxon>
        <taxon>Basidiomycota</taxon>
        <taxon>Agaricomycotina</taxon>
        <taxon>Agaricomycetes</taxon>
        <taxon>Agaricomycetidae</taxon>
        <taxon>Agaricales</taxon>
        <taxon>Marasmiineae</taxon>
        <taxon>Mycenaceae</taxon>
        <taxon>Mycena</taxon>
    </lineage>
</organism>
<dbReference type="AlphaFoldDB" id="A0AAD6Y8W8"/>
<accession>A0AAD6Y8W8</accession>
<feature type="region of interest" description="Disordered" evidence="1">
    <location>
        <begin position="47"/>
        <end position="253"/>
    </location>
</feature>
<comment type="caution">
    <text evidence="2">The sequence shown here is derived from an EMBL/GenBank/DDBJ whole genome shotgun (WGS) entry which is preliminary data.</text>
</comment>
<feature type="non-terminal residue" evidence="2">
    <location>
        <position position="290"/>
    </location>
</feature>
<feature type="compositionally biased region" description="Low complexity" evidence="1">
    <location>
        <begin position="219"/>
        <end position="250"/>
    </location>
</feature>
<feature type="compositionally biased region" description="Low complexity" evidence="1">
    <location>
        <begin position="98"/>
        <end position="112"/>
    </location>
</feature>
<name>A0AAD6Y8W8_9AGAR</name>
<reference evidence="2" key="1">
    <citation type="submission" date="2023-03" db="EMBL/GenBank/DDBJ databases">
        <title>Massive genome expansion in bonnet fungi (Mycena s.s.) driven by repeated elements and novel gene families across ecological guilds.</title>
        <authorList>
            <consortium name="Lawrence Berkeley National Laboratory"/>
            <person name="Harder C.B."/>
            <person name="Miyauchi S."/>
            <person name="Viragh M."/>
            <person name="Kuo A."/>
            <person name="Thoen E."/>
            <person name="Andreopoulos B."/>
            <person name="Lu D."/>
            <person name="Skrede I."/>
            <person name="Drula E."/>
            <person name="Henrissat B."/>
            <person name="Morin E."/>
            <person name="Kohler A."/>
            <person name="Barry K."/>
            <person name="LaButti K."/>
            <person name="Morin E."/>
            <person name="Salamov A."/>
            <person name="Lipzen A."/>
            <person name="Mereny Z."/>
            <person name="Hegedus B."/>
            <person name="Baldrian P."/>
            <person name="Stursova M."/>
            <person name="Weitz H."/>
            <person name="Taylor A."/>
            <person name="Grigoriev I.V."/>
            <person name="Nagy L.G."/>
            <person name="Martin F."/>
            <person name="Kauserud H."/>
        </authorList>
    </citation>
    <scope>NUCLEOTIDE SEQUENCE</scope>
    <source>
        <strain evidence="2">9144</strain>
    </source>
</reference>
<sequence length="290" mass="31655">MAAQVTVARPLCRPRSATACLTPYVAAMLRNRPRMKNKVPSLAPILEVDESEPGDTRREHTNPHKRARITGESIPYTPRDSASTSPTLRRRLGDRTPTMELTGLSLSEESSTPPRPPLVRAAAKVAYASSGPMRSRSRTLSQTDVTVVMGDPNLNRNLKRRRQDVEEGPDNTQKRRRTASATNGRNASLRPAVPHGRCGTTTRTAGNPRPQALSRRKFTSSAAPPTQPQSTPTPTYFGKAQAPPQFAAQQVTSAARKRGLDEIQDDLDAAIKGKDASSSRPLKKRRIRGA</sequence>
<proteinExistence type="predicted"/>
<evidence type="ECO:0000313" key="2">
    <source>
        <dbReference type="EMBL" id="KAJ7207895.1"/>
    </source>
</evidence>
<dbReference type="Proteomes" id="UP001219525">
    <property type="component" value="Unassembled WGS sequence"/>
</dbReference>
<gene>
    <name evidence="2" type="ORF">GGX14DRAFT_454732</name>
</gene>
<evidence type="ECO:0000256" key="1">
    <source>
        <dbReference type="SAM" id="MobiDB-lite"/>
    </source>
</evidence>
<feature type="compositionally biased region" description="Basic residues" evidence="1">
    <location>
        <begin position="281"/>
        <end position="290"/>
    </location>
</feature>
<keyword evidence="3" id="KW-1185">Reference proteome</keyword>
<protein>
    <submittedName>
        <fullName evidence="2">Uncharacterized protein</fullName>
    </submittedName>
</protein>
<evidence type="ECO:0000313" key="3">
    <source>
        <dbReference type="Proteomes" id="UP001219525"/>
    </source>
</evidence>
<dbReference type="EMBL" id="JARJCW010000035">
    <property type="protein sequence ID" value="KAJ7207895.1"/>
    <property type="molecule type" value="Genomic_DNA"/>
</dbReference>
<feature type="region of interest" description="Disordered" evidence="1">
    <location>
        <begin position="269"/>
        <end position="290"/>
    </location>
</feature>